<feature type="transmembrane region" description="Helical" evidence="1">
    <location>
        <begin position="354"/>
        <end position="370"/>
    </location>
</feature>
<organism evidence="2 3">
    <name type="scientific">Rhododendron griersonianum</name>
    <dbReference type="NCBI Taxonomy" id="479676"/>
    <lineage>
        <taxon>Eukaryota</taxon>
        <taxon>Viridiplantae</taxon>
        <taxon>Streptophyta</taxon>
        <taxon>Embryophyta</taxon>
        <taxon>Tracheophyta</taxon>
        <taxon>Spermatophyta</taxon>
        <taxon>Magnoliopsida</taxon>
        <taxon>eudicotyledons</taxon>
        <taxon>Gunneridae</taxon>
        <taxon>Pentapetalae</taxon>
        <taxon>asterids</taxon>
        <taxon>Ericales</taxon>
        <taxon>Ericaceae</taxon>
        <taxon>Ericoideae</taxon>
        <taxon>Rhodoreae</taxon>
        <taxon>Rhododendron</taxon>
    </lineage>
</organism>
<keyword evidence="1" id="KW-1133">Transmembrane helix</keyword>
<proteinExistence type="predicted"/>
<comment type="caution">
    <text evidence="2">The sequence shown here is derived from an EMBL/GenBank/DDBJ whole genome shotgun (WGS) entry which is preliminary data.</text>
</comment>
<feature type="transmembrane region" description="Helical" evidence="1">
    <location>
        <begin position="123"/>
        <end position="146"/>
    </location>
</feature>
<protein>
    <submittedName>
        <fullName evidence="2">Uncharacterized protein</fullName>
    </submittedName>
</protein>
<evidence type="ECO:0000256" key="1">
    <source>
        <dbReference type="SAM" id="Phobius"/>
    </source>
</evidence>
<sequence>MKAPHMNDGIPEIWSAAELEAADGVLIEISVLQFRSCVMPVQFRHRLNLSSSGKAAMLLLIGSVTLQLLLFQLLWLLLLWFYCRRVCNIAALLLIAAVWSFVAVYCCYLGQQSSCPTQSGGCVQVHLLLSRGVALVTVAICLCSAVQGGGSSAVPSLCDEVHEDSSLPSVRSPFWFGSIVEPLIEQKITNPLGSEPGIDACPTSVSGDPLPVVHPVQLTMCSFILGMSSPSRNTSLGCNSVKTAMDDYSPPPYHRRKERSYCSVAAAAVQQPAVQQTAAIAFAAQDFGLFCCCYAPTACCHSCPAVLNRLCSKLLLLLLPPKILVYSVAVMLQLLAANGSSWLPSCAVKPGSPYAILIMFCYCFATSCAVKPGSPCAILIMFCYCQAVLVLPITSMSLL</sequence>
<keyword evidence="3" id="KW-1185">Reference proteome</keyword>
<evidence type="ECO:0000313" key="2">
    <source>
        <dbReference type="EMBL" id="KAG5521739.1"/>
    </source>
</evidence>
<feature type="transmembrane region" description="Helical" evidence="1">
    <location>
        <begin position="55"/>
        <end position="82"/>
    </location>
</feature>
<dbReference type="AlphaFoldDB" id="A0AAV6I326"/>
<name>A0AAV6I326_9ERIC</name>
<feature type="transmembrane region" description="Helical" evidence="1">
    <location>
        <begin position="377"/>
        <end position="398"/>
    </location>
</feature>
<reference evidence="2" key="1">
    <citation type="submission" date="2020-08" db="EMBL/GenBank/DDBJ databases">
        <title>Plant Genome Project.</title>
        <authorList>
            <person name="Zhang R.-G."/>
        </authorList>
    </citation>
    <scope>NUCLEOTIDE SEQUENCE</scope>
    <source>
        <strain evidence="2">WSP0</strain>
        <tissue evidence="2">Leaf</tissue>
    </source>
</reference>
<evidence type="ECO:0000313" key="3">
    <source>
        <dbReference type="Proteomes" id="UP000823749"/>
    </source>
</evidence>
<dbReference type="EMBL" id="JACTNZ010000012">
    <property type="protein sequence ID" value="KAG5521739.1"/>
    <property type="molecule type" value="Genomic_DNA"/>
</dbReference>
<dbReference type="Proteomes" id="UP000823749">
    <property type="component" value="Chromosome 12"/>
</dbReference>
<keyword evidence="1" id="KW-0812">Transmembrane</keyword>
<feature type="transmembrane region" description="Helical" evidence="1">
    <location>
        <begin position="89"/>
        <end position="111"/>
    </location>
</feature>
<feature type="transmembrane region" description="Helical" evidence="1">
    <location>
        <begin position="314"/>
        <end position="334"/>
    </location>
</feature>
<gene>
    <name evidence="2" type="ORF">RHGRI_034084</name>
</gene>
<accession>A0AAV6I326</accession>
<keyword evidence="1" id="KW-0472">Membrane</keyword>